<dbReference type="PANTHER" id="PTHR28259:SF1">
    <property type="entry name" value="FLUORIDE EXPORT PROTEIN 1-RELATED"/>
    <property type="match status" value="1"/>
</dbReference>
<evidence type="ECO:0000256" key="2">
    <source>
        <dbReference type="ARBA" id="ARBA00004651"/>
    </source>
</evidence>
<gene>
    <name evidence="11" type="ORF">GpartN1_g4835.t1</name>
</gene>
<dbReference type="InterPro" id="IPR003691">
    <property type="entry name" value="FluC"/>
</dbReference>
<keyword evidence="4 10" id="KW-0812">Transmembrane</keyword>
<feature type="compositionally biased region" description="Polar residues" evidence="9">
    <location>
        <begin position="228"/>
        <end position="251"/>
    </location>
</feature>
<feature type="region of interest" description="Disordered" evidence="9">
    <location>
        <begin position="224"/>
        <end position="251"/>
    </location>
</feature>
<dbReference type="Pfam" id="PF02537">
    <property type="entry name" value="CRCB"/>
    <property type="match status" value="2"/>
</dbReference>
<dbReference type="EMBL" id="BQMJ01000039">
    <property type="protein sequence ID" value="GJQ13044.1"/>
    <property type="molecule type" value="Genomic_DNA"/>
</dbReference>
<feature type="transmembrane region" description="Helical" evidence="10">
    <location>
        <begin position="180"/>
        <end position="201"/>
    </location>
</feature>
<dbReference type="GO" id="GO:1903425">
    <property type="term" value="F:fluoride transmembrane transporter activity"/>
    <property type="evidence" value="ECO:0007669"/>
    <property type="project" value="TreeGrafter"/>
</dbReference>
<keyword evidence="6 10" id="KW-0472">Membrane</keyword>
<accession>A0A9C7URI7</accession>
<evidence type="ECO:0000313" key="11">
    <source>
        <dbReference type="EMBL" id="GJQ13044.1"/>
    </source>
</evidence>
<feature type="region of interest" description="Disordered" evidence="9">
    <location>
        <begin position="322"/>
        <end position="354"/>
    </location>
</feature>
<dbReference type="OrthoDB" id="5330at2759"/>
<comment type="caution">
    <text evidence="11">The sequence shown here is derived from an EMBL/GenBank/DDBJ whole genome shotgun (WGS) entry which is preliminary data.</text>
</comment>
<feature type="transmembrane region" description="Helical" evidence="10">
    <location>
        <begin position="471"/>
        <end position="493"/>
    </location>
</feature>
<reference evidence="11" key="1">
    <citation type="journal article" date="2022" name="Proc. Natl. Acad. Sci. U.S.A.">
        <title>Life cycle and functional genomics of the unicellular red alga Galdieria for elucidating algal and plant evolution and industrial use.</title>
        <authorList>
            <person name="Hirooka S."/>
            <person name="Itabashi T."/>
            <person name="Ichinose T.M."/>
            <person name="Onuma R."/>
            <person name="Fujiwara T."/>
            <person name="Yamashita S."/>
            <person name="Jong L.W."/>
            <person name="Tomita R."/>
            <person name="Iwane A.H."/>
            <person name="Miyagishima S.Y."/>
        </authorList>
    </citation>
    <scope>NUCLEOTIDE SEQUENCE</scope>
    <source>
        <strain evidence="11">NBRC 102759</strain>
    </source>
</reference>
<proteinExistence type="inferred from homology"/>
<evidence type="ECO:0000256" key="6">
    <source>
        <dbReference type="ARBA" id="ARBA00023136"/>
    </source>
</evidence>
<dbReference type="GO" id="GO:0005886">
    <property type="term" value="C:plasma membrane"/>
    <property type="evidence" value="ECO:0007669"/>
    <property type="project" value="UniProtKB-SubCell"/>
</dbReference>
<comment type="catalytic activity">
    <reaction evidence="8">
        <text>fluoride(in) = fluoride(out)</text>
        <dbReference type="Rhea" id="RHEA:76159"/>
        <dbReference type="ChEBI" id="CHEBI:17051"/>
    </reaction>
    <physiologicalReaction direction="left-to-right" evidence="8">
        <dbReference type="Rhea" id="RHEA:76160"/>
    </physiologicalReaction>
</comment>
<evidence type="ECO:0000256" key="7">
    <source>
        <dbReference type="ARBA" id="ARBA00035120"/>
    </source>
</evidence>
<feature type="transmembrane region" description="Helical" evidence="10">
    <location>
        <begin position="413"/>
        <end position="433"/>
    </location>
</feature>
<evidence type="ECO:0000313" key="12">
    <source>
        <dbReference type="Proteomes" id="UP001061958"/>
    </source>
</evidence>
<feature type="transmembrane region" description="Helical" evidence="10">
    <location>
        <begin position="445"/>
        <end position="465"/>
    </location>
</feature>
<evidence type="ECO:0000256" key="5">
    <source>
        <dbReference type="ARBA" id="ARBA00022989"/>
    </source>
</evidence>
<dbReference type="PANTHER" id="PTHR28259">
    <property type="entry name" value="FLUORIDE EXPORT PROTEIN 1-RELATED"/>
    <property type="match status" value="1"/>
</dbReference>
<evidence type="ECO:0000256" key="3">
    <source>
        <dbReference type="ARBA" id="ARBA00022475"/>
    </source>
</evidence>
<dbReference type="Proteomes" id="UP001061958">
    <property type="component" value="Unassembled WGS sequence"/>
</dbReference>
<evidence type="ECO:0000256" key="8">
    <source>
        <dbReference type="ARBA" id="ARBA00035585"/>
    </source>
</evidence>
<feature type="transmembrane region" description="Helical" evidence="10">
    <location>
        <begin position="109"/>
        <end position="129"/>
    </location>
</feature>
<evidence type="ECO:0008006" key="13">
    <source>
        <dbReference type="Google" id="ProtNLM"/>
    </source>
</evidence>
<name>A0A9C7URI7_9RHOD</name>
<feature type="transmembrane region" description="Helical" evidence="10">
    <location>
        <begin position="505"/>
        <end position="529"/>
    </location>
</feature>
<feature type="transmembrane region" description="Helical" evidence="10">
    <location>
        <begin position="379"/>
        <end position="401"/>
    </location>
</feature>
<organism evidence="11 12">
    <name type="scientific">Galdieria partita</name>
    <dbReference type="NCBI Taxonomy" id="83374"/>
    <lineage>
        <taxon>Eukaryota</taxon>
        <taxon>Rhodophyta</taxon>
        <taxon>Bangiophyceae</taxon>
        <taxon>Galdieriales</taxon>
        <taxon>Galdieriaceae</taxon>
        <taxon>Galdieria</taxon>
    </lineage>
</organism>
<reference evidence="11" key="2">
    <citation type="submission" date="2022-01" db="EMBL/GenBank/DDBJ databases">
        <authorList>
            <person name="Hirooka S."/>
            <person name="Miyagishima S.Y."/>
        </authorList>
    </citation>
    <scope>NUCLEOTIDE SEQUENCE</scope>
    <source>
        <strain evidence="11">NBRC 102759</strain>
    </source>
</reference>
<comment type="similarity">
    <text evidence="7">Belongs to the fluoride channel Fluc/FEX (TC 1.A.43) family.</text>
</comment>
<feature type="transmembrane region" description="Helical" evidence="10">
    <location>
        <begin position="75"/>
        <end position="97"/>
    </location>
</feature>
<evidence type="ECO:0000256" key="4">
    <source>
        <dbReference type="ARBA" id="ARBA00022692"/>
    </source>
</evidence>
<evidence type="ECO:0000256" key="9">
    <source>
        <dbReference type="SAM" id="MobiDB-lite"/>
    </source>
</evidence>
<feature type="transmembrane region" description="Helical" evidence="10">
    <location>
        <begin position="141"/>
        <end position="160"/>
    </location>
</feature>
<dbReference type="AlphaFoldDB" id="A0A9C7URI7"/>
<keyword evidence="3" id="KW-1003">Cell membrane</keyword>
<keyword evidence="5 10" id="KW-1133">Transmembrane helix</keyword>
<evidence type="ECO:0000256" key="1">
    <source>
        <dbReference type="ARBA" id="ARBA00002598"/>
    </source>
</evidence>
<keyword evidence="12" id="KW-1185">Reference proteome</keyword>
<evidence type="ECO:0000256" key="10">
    <source>
        <dbReference type="SAM" id="Phobius"/>
    </source>
</evidence>
<comment type="function">
    <text evidence="1">Fluoride channel required for the rapid expulsion of cytoplasmic fluoride.</text>
</comment>
<sequence length="530" mass="59688">MSAQRMNEDHQTESTSLDDFAERYAVDGIEEELYRQGEHQSPILTPASISNKPSPYHLKAYGFTNHWLEHLLRDVVMLSLFSVFGVLTRIGLSLLFGPEHANVTSKTRALFYDLPPNAVGSFFMGIFVAGKSYIPNQSAPTIYLSFTTGYMGSVTTFASWNQQAVEMFAGGNKVGALFELVIGVELCYFSFMMGLHSEWALKGFVRDYLKALINRGMVGNNIEEQTRGDCSQQQETRQENGVESTSTSHVVDTQRDSSMFGSISRASLEIHLENIQRELNERNNRLSSPRRSSISDDFLGHLAFQLNSVIERMGRKTFADERYERQQEQQDNSKGIQQTQLHRKSQVMKPNQMASQEDQRFSNKLLLVLGLISFGNDKVFCLIDLISLVSTVLVYGGFISAAVADSDRQRRSYWFACIFGPFGAISRWQLATLNRNVTWFPKGTFITNMIASALDAAFAAILLYHDGYWSFVILHGLSLGFCGDMSTVSTFVGEMYSIAKLHHKYLYVSISVILGQVIGLLIYGIPYWIK</sequence>
<comment type="subcellular location">
    <subcellularLocation>
        <location evidence="2">Cell membrane</location>
        <topology evidence="2">Multi-pass membrane protein</topology>
    </subcellularLocation>
</comment>
<protein>
    <recommendedName>
        <fullName evidence="13">Fluoride ion transporter CrcB</fullName>
    </recommendedName>
</protein>